<protein>
    <submittedName>
        <fullName evidence="1">Uncharacterized protein</fullName>
    </submittedName>
</protein>
<organism evidence="1">
    <name type="scientific">Darwinula stevensoni</name>
    <dbReference type="NCBI Taxonomy" id="69355"/>
    <lineage>
        <taxon>Eukaryota</taxon>
        <taxon>Metazoa</taxon>
        <taxon>Ecdysozoa</taxon>
        <taxon>Arthropoda</taxon>
        <taxon>Crustacea</taxon>
        <taxon>Oligostraca</taxon>
        <taxon>Ostracoda</taxon>
        <taxon>Podocopa</taxon>
        <taxon>Podocopida</taxon>
        <taxon>Darwinulocopina</taxon>
        <taxon>Darwinuloidea</taxon>
        <taxon>Darwinulidae</taxon>
        <taxon>Darwinula</taxon>
    </lineage>
</organism>
<dbReference type="AlphaFoldDB" id="A0A7R9A7Y9"/>
<gene>
    <name evidence="1" type="ORF">DSTB1V02_LOCUS8009</name>
</gene>
<evidence type="ECO:0000313" key="2">
    <source>
        <dbReference type="Proteomes" id="UP000677054"/>
    </source>
</evidence>
<reference evidence="1" key="1">
    <citation type="submission" date="2020-11" db="EMBL/GenBank/DDBJ databases">
        <authorList>
            <person name="Tran Van P."/>
        </authorList>
    </citation>
    <scope>NUCLEOTIDE SEQUENCE</scope>
</reference>
<accession>A0A7R9A7Y9</accession>
<evidence type="ECO:0000313" key="1">
    <source>
        <dbReference type="EMBL" id="CAD7248189.1"/>
    </source>
</evidence>
<dbReference type="EMBL" id="CAJPEV010001735">
    <property type="protein sequence ID" value="CAG0894110.1"/>
    <property type="molecule type" value="Genomic_DNA"/>
</dbReference>
<name>A0A7R9A7Y9_9CRUS</name>
<proteinExistence type="predicted"/>
<sequence>MAQCLWNVFGSSPASTIEILLTPEDFGNFSNRSLTLRIGFGYKDDIPAGNEETLLATFDSPVSENTTVIVEGGEAWNHFLHLVSNGSRHE</sequence>
<dbReference type="EMBL" id="LR901252">
    <property type="protein sequence ID" value="CAD7248189.1"/>
    <property type="molecule type" value="Genomic_DNA"/>
</dbReference>
<keyword evidence="2" id="KW-1185">Reference proteome</keyword>
<dbReference type="Proteomes" id="UP000677054">
    <property type="component" value="Unassembled WGS sequence"/>
</dbReference>